<organism evidence="1 2">
    <name type="scientific">Siminovitchia fordii</name>
    <dbReference type="NCBI Taxonomy" id="254759"/>
    <lineage>
        <taxon>Bacteria</taxon>
        <taxon>Bacillati</taxon>
        <taxon>Bacillota</taxon>
        <taxon>Bacilli</taxon>
        <taxon>Bacillales</taxon>
        <taxon>Bacillaceae</taxon>
        <taxon>Siminovitchia</taxon>
    </lineage>
</organism>
<protein>
    <submittedName>
        <fullName evidence="1">Uncharacterized protein</fullName>
    </submittedName>
</protein>
<name>A0ABQ4K5Z6_9BACI</name>
<evidence type="ECO:0000313" key="1">
    <source>
        <dbReference type="EMBL" id="GIN20583.1"/>
    </source>
</evidence>
<proteinExistence type="predicted"/>
<comment type="caution">
    <text evidence="1">The sequence shown here is derived from an EMBL/GenBank/DDBJ whole genome shotgun (WGS) entry which is preliminary data.</text>
</comment>
<dbReference type="Proteomes" id="UP000680279">
    <property type="component" value="Unassembled WGS sequence"/>
</dbReference>
<dbReference type="EMBL" id="BOQT01000005">
    <property type="protein sequence ID" value="GIN20583.1"/>
    <property type="molecule type" value="Genomic_DNA"/>
</dbReference>
<reference evidence="1 2" key="1">
    <citation type="submission" date="2021-03" db="EMBL/GenBank/DDBJ databases">
        <title>Antimicrobial resistance genes in bacteria isolated from Japanese honey, and their potential for conferring macrolide and lincosamide resistance in the American foulbrood pathogen Paenibacillus larvae.</title>
        <authorList>
            <person name="Okamoto M."/>
            <person name="Kumagai M."/>
            <person name="Kanamori H."/>
            <person name="Takamatsu D."/>
        </authorList>
    </citation>
    <scope>NUCLEOTIDE SEQUENCE [LARGE SCALE GENOMIC DNA]</scope>
    <source>
        <strain evidence="1 2">J1TS3</strain>
    </source>
</reference>
<keyword evidence="2" id="KW-1185">Reference proteome</keyword>
<evidence type="ECO:0000313" key="2">
    <source>
        <dbReference type="Proteomes" id="UP000680279"/>
    </source>
</evidence>
<gene>
    <name evidence="1" type="ORF">J1TS3_17170</name>
</gene>
<accession>A0ABQ4K5Z6</accession>
<sequence length="72" mass="7976">MVTGQNFTGTIEEILRSIFQSLSHSSKRLSILMINLGSNGEIENGPLYLHFSSPFHFSSISPFIIGQVSSFQ</sequence>